<dbReference type="FunFam" id="1.25.40.770:FF:000001">
    <property type="entry name" value="Transcription initiation factor TFIID subunit 6"/>
    <property type="match status" value="1"/>
</dbReference>
<dbReference type="RefSeq" id="XP_031574413.1">
    <property type="nucleotide sequence ID" value="XM_031718553.1"/>
</dbReference>
<organism evidence="8 9">
    <name type="scientific">Actinia tenebrosa</name>
    <name type="common">Australian red waratah sea anemone</name>
    <dbReference type="NCBI Taxonomy" id="6105"/>
    <lineage>
        <taxon>Eukaryota</taxon>
        <taxon>Metazoa</taxon>
        <taxon>Cnidaria</taxon>
        <taxon>Anthozoa</taxon>
        <taxon>Hexacorallia</taxon>
        <taxon>Actiniaria</taxon>
        <taxon>Actiniidae</taxon>
        <taxon>Actinia</taxon>
    </lineage>
</organism>
<dbReference type="InterPro" id="IPR037796">
    <property type="entry name" value="TAF6"/>
</dbReference>
<dbReference type="Pfam" id="PF02969">
    <property type="entry name" value="TAF"/>
    <property type="match status" value="1"/>
</dbReference>
<evidence type="ECO:0000259" key="7">
    <source>
        <dbReference type="SMART" id="SM00803"/>
    </source>
</evidence>
<proteinExistence type="inferred from homology"/>
<evidence type="ECO:0000256" key="1">
    <source>
        <dbReference type="ARBA" id="ARBA00004123"/>
    </source>
</evidence>
<protein>
    <submittedName>
        <fullName evidence="9">TAF6-like RNA polymerase II p300/CBP-associated factor-associated factor 65 kDa subunit 6L</fullName>
    </submittedName>
</protein>
<keyword evidence="3" id="KW-0805">Transcription regulation</keyword>
<feature type="domain" description="TATA box binding protein associated factor (TAF) histone-like fold" evidence="7">
    <location>
        <begin position="12"/>
        <end position="76"/>
    </location>
</feature>
<dbReference type="InterPro" id="IPR016024">
    <property type="entry name" value="ARM-type_fold"/>
</dbReference>
<feature type="region of interest" description="Disordered" evidence="6">
    <location>
        <begin position="573"/>
        <end position="613"/>
    </location>
</feature>
<evidence type="ECO:0000256" key="6">
    <source>
        <dbReference type="SAM" id="MobiDB-lite"/>
    </source>
</evidence>
<reference evidence="9" key="1">
    <citation type="submission" date="2025-08" db="UniProtKB">
        <authorList>
            <consortium name="RefSeq"/>
        </authorList>
    </citation>
    <scope>IDENTIFICATION</scope>
    <source>
        <tissue evidence="9">Tentacle</tissue>
    </source>
</reference>
<accession>A0A6P8J9H2</accession>
<dbReference type="GeneID" id="116308169"/>
<keyword evidence="8" id="KW-1185">Reference proteome</keyword>
<dbReference type="GO" id="GO:0000124">
    <property type="term" value="C:SAGA complex"/>
    <property type="evidence" value="ECO:0007669"/>
    <property type="project" value="InterPro"/>
</dbReference>
<dbReference type="GO" id="GO:0003713">
    <property type="term" value="F:transcription coactivator activity"/>
    <property type="evidence" value="ECO:0007669"/>
    <property type="project" value="TreeGrafter"/>
</dbReference>
<feature type="region of interest" description="Disordered" evidence="6">
    <location>
        <begin position="420"/>
        <end position="440"/>
    </location>
</feature>
<dbReference type="InterPro" id="IPR046344">
    <property type="entry name" value="TAF6_C_sf"/>
</dbReference>
<dbReference type="AlphaFoldDB" id="A0A6P8J9H2"/>
<dbReference type="PANTHER" id="PTHR10221">
    <property type="entry name" value="TRANSCRIPTION INITIATION FACTOR TFIID SUBUNIT 6"/>
    <property type="match status" value="1"/>
</dbReference>
<feature type="compositionally biased region" description="Basic residues" evidence="6">
    <location>
        <begin position="588"/>
        <end position="597"/>
    </location>
</feature>
<feature type="compositionally biased region" description="Basic and acidic residues" evidence="6">
    <location>
        <begin position="598"/>
        <end position="613"/>
    </location>
</feature>
<dbReference type="InterPro" id="IPR009072">
    <property type="entry name" value="Histone-fold"/>
</dbReference>
<comment type="similarity">
    <text evidence="2">Belongs to the TAF6 family.</text>
</comment>
<sequence>MASKPPEETRFTVLSHESVNLYAETIGITGLPTDLSKSLAEDTTYRMRHIIQNAAQFMKHGRRKRMTTEDLNRALQLCSVEPIYGYGSAEEMPFRSTSLKDVDIFFVEEKDVSVRELALGTVLPTDPGKTTVKAHWLCIEGAPPNQAQGTGIGRQAGGGAQHKSLSQACINYYEQITKSVLGENDRCRKVSLNDLKSNPKILSLLAYFVNFISSGVKTYSHDMKQLSHLLSMVRSLIDNPSLFLEPYVIQLVTAVMYCLLESLAVSFNPANDHWRLRDDAARILAHISRKCNNSVNYLRQQLLMTLQEVLVDDGRPYCSHYGAVVGLTELGPEALEQFLLPYLKNYWQLLQQVLQDNSPSNAVLQGEAYQVYGALLQASGCLLKSKTKGVPVNSYNFQVNNSSHPMLRANLSPWAGTNMMERRPSFPTRSRSSSTNSTTQSNSEYYRLYSIFGDSILPMIAFNNWQDSSVTKNNLIRIQPLTHAYFPLRPLPRDSTAIRELIERKKESFLAKRSESESSSEPLLHAGRKRQRTEDVSLKQPETKKERKGPWSALTLSSPTKLRPFNTNYFEAPSCTSRSKGSVDQSLSRKKSGKFAKRKNEVPKEAEMERKTSVDKSLHIATGKMKRRYHKITTRPSITNKSQYNYHLGVSF</sequence>
<evidence type="ECO:0000256" key="3">
    <source>
        <dbReference type="ARBA" id="ARBA00023015"/>
    </source>
</evidence>
<comment type="subcellular location">
    <subcellularLocation>
        <location evidence="1">Nucleus</location>
    </subcellularLocation>
</comment>
<keyword evidence="4" id="KW-0804">Transcription</keyword>
<dbReference type="CDD" id="cd22932">
    <property type="entry name" value="HFD_TAF6L"/>
    <property type="match status" value="1"/>
</dbReference>
<dbReference type="SUPFAM" id="SSF48371">
    <property type="entry name" value="ARM repeat"/>
    <property type="match status" value="1"/>
</dbReference>
<evidence type="ECO:0000313" key="8">
    <source>
        <dbReference type="Proteomes" id="UP000515163"/>
    </source>
</evidence>
<dbReference type="InParanoid" id="A0A6P8J9H2"/>
<dbReference type="InterPro" id="IPR004823">
    <property type="entry name" value="TAF_TATA-bd_Histone-like_dom"/>
</dbReference>
<evidence type="ECO:0000256" key="2">
    <source>
        <dbReference type="ARBA" id="ARBA00007688"/>
    </source>
</evidence>
<dbReference type="SUPFAM" id="SSF47113">
    <property type="entry name" value="Histone-fold"/>
    <property type="match status" value="1"/>
</dbReference>
<feature type="region of interest" description="Disordered" evidence="6">
    <location>
        <begin position="509"/>
        <end position="557"/>
    </location>
</feature>
<feature type="compositionally biased region" description="Polar residues" evidence="6">
    <location>
        <begin position="573"/>
        <end position="586"/>
    </location>
</feature>
<dbReference type="Gene3D" id="1.25.40.770">
    <property type="entry name" value="TAF6, C-terminal HEAT repeat domain"/>
    <property type="match status" value="1"/>
</dbReference>
<evidence type="ECO:0000256" key="4">
    <source>
        <dbReference type="ARBA" id="ARBA00023163"/>
    </source>
</evidence>
<evidence type="ECO:0000256" key="5">
    <source>
        <dbReference type="ARBA" id="ARBA00023242"/>
    </source>
</evidence>
<feature type="compositionally biased region" description="Basic and acidic residues" evidence="6">
    <location>
        <begin position="532"/>
        <end position="549"/>
    </location>
</feature>
<dbReference type="GO" id="GO:0051123">
    <property type="term" value="P:RNA polymerase II preinitiation complex assembly"/>
    <property type="evidence" value="ECO:0007669"/>
    <property type="project" value="TreeGrafter"/>
</dbReference>
<dbReference type="GO" id="GO:0046982">
    <property type="term" value="F:protein heterodimerization activity"/>
    <property type="evidence" value="ECO:0007669"/>
    <property type="project" value="InterPro"/>
</dbReference>
<dbReference type="GO" id="GO:0016251">
    <property type="term" value="F:RNA polymerase II general transcription initiation factor activity"/>
    <property type="evidence" value="ECO:0007669"/>
    <property type="project" value="InterPro"/>
</dbReference>
<keyword evidence="5" id="KW-0539">Nucleus</keyword>
<dbReference type="KEGG" id="aten:116308169"/>
<dbReference type="FunCoup" id="A0A6P8J9H2">
    <property type="interactions" value="1570"/>
</dbReference>
<dbReference type="SMART" id="SM00803">
    <property type="entry name" value="TAF"/>
    <property type="match status" value="1"/>
</dbReference>
<dbReference type="Proteomes" id="UP000515163">
    <property type="component" value="Unplaced"/>
</dbReference>
<evidence type="ECO:0000313" key="9">
    <source>
        <dbReference type="RefSeq" id="XP_031574413.1"/>
    </source>
</evidence>
<dbReference type="InterPro" id="IPR011442">
    <property type="entry name" value="TAF6_C"/>
</dbReference>
<name>A0A6P8J9H2_ACTTE</name>
<dbReference type="GO" id="GO:0046695">
    <property type="term" value="C:SLIK (SAGA-like) complex"/>
    <property type="evidence" value="ECO:0007669"/>
    <property type="project" value="InterPro"/>
</dbReference>
<dbReference type="Pfam" id="PF07571">
    <property type="entry name" value="TAF6_C"/>
    <property type="match status" value="1"/>
</dbReference>
<dbReference type="GO" id="GO:0005669">
    <property type="term" value="C:transcription factor TFIID complex"/>
    <property type="evidence" value="ECO:0007669"/>
    <property type="project" value="InterPro"/>
</dbReference>
<dbReference type="Gene3D" id="1.10.20.10">
    <property type="entry name" value="Histone, subunit A"/>
    <property type="match status" value="1"/>
</dbReference>
<dbReference type="CDD" id="cd08050">
    <property type="entry name" value="TAF6C"/>
    <property type="match status" value="1"/>
</dbReference>
<feature type="compositionally biased region" description="Low complexity" evidence="6">
    <location>
        <begin position="425"/>
        <end position="440"/>
    </location>
</feature>
<gene>
    <name evidence="9" type="primary">LOC116308169</name>
</gene>
<dbReference type="PANTHER" id="PTHR10221:SF22">
    <property type="entry name" value="TAF6-LIKE RNA POLYMERASE II P300_CBP-ASSOCIATED FACTOR-ASSOCIATED FACTOR 65 KDA SUBUNIT 6L"/>
    <property type="match status" value="1"/>
</dbReference>
<dbReference type="OrthoDB" id="6621890at2759"/>